<dbReference type="Pfam" id="PF01979">
    <property type="entry name" value="Amidohydro_1"/>
    <property type="match status" value="1"/>
</dbReference>
<dbReference type="Proteomes" id="UP000298488">
    <property type="component" value="Unassembled WGS sequence"/>
</dbReference>
<keyword evidence="4" id="KW-0119">Carbohydrate metabolism</keyword>
<feature type="binding site" evidence="7">
    <location>
        <position position="152"/>
    </location>
    <ligand>
        <name>Zn(2+)</name>
        <dbReference type="ChEBI" id="CHEBI:29105"/>
    </ligand>
</feature>
<evidence type="ECO:0000256" key="6">
    <source>
        <dbReference type="PIRSR" id="PIRSR038994-2"/>
    </source>
</evidence>
<evidence type="ECO:0000256" key="3">
    <source>
        <dbReference type="ARBA" id="ARBA00022801"/>
    </source>
</evidence>
<reference evidence="10 11" key="1">
    <citation type="submission" date="2019-03" db="EMBL/GenBank/DDBJ databases">
        <title>Genomics of glacier-inhabiting Cryobacterium strains.</title>
        <authorList>
            <person name="Liu Q."/>
            <person name="Xin Y.-H."/>
        </authorList>
    </citation>
    <scope>NUCLEOTIDE SEQUENCE [LARGE SCALE GENOMIC DNA]</scope>
    <source>
        <strain evidence="10 11">CGMCC 1.10440</strain>
    </source>
</reference>
<feature type="binding site" evidence="7">
    <location>
        <position position="220"/>
    </location>
    <ligand>
        <name>Zn(2+)</name>
        <dbReference type="ChEBI" id="CHEBI:29105"/>
    </ligand>
</feature>
<accession>A0A4R8VAV6</accession>
<dbReference type="InterPro" id="IPR003764">
    <property type="entry name" value="GlcNAc_6-P_deAcase"/>
</dbReference>
<dbReference type="GO" id="GO:0008448">
    <property type="term" value="F:N-acetylglucosamine-6-phosphate deacetylase activity"/>
    <property type="evidence" value="ECO:0007669"/>
    <property type="project" value="InterPro"/>
</dbReference>
<feature type="region of interest" description="Disordered" evidence="8">
    <location>
        <begin position="1"/>
        <end position="32"/>
    </location>
</feature>
<name>A0A4R8VAV6_9MICO</name>
<comment type="similarity">
    <text evidence="1 4">Belongs to the metallo-dependent hydrolases superfamily. NagA family.</text>
</comment>
<dbReference type="EMBL" id="SOFI01000003">
    <property type="protein sequence ID" value="TFB80401.1"/>
    <property type="molecule type" value="Genomic_DNA"/>
</dbReference>
<dbReference type="SUPFAM" id="SSF51556">
    <property type="entry name" value="Metallo-dependent hydrolases"/>
    <property type="match status" value="1"/>
</dbReference>
<evidence type="ECO:0000256" key="7">
    <source>
        <dbReference type="PIRSR" id="PIRSR038994-3"/>
    </source>
</evidence>
<evidence type="ECO:0000313" key="11">
    <source>
        <dbReference type="Proteomes" id="UP000298488"/>
    </source>
</evidence>
<proteinExistence type="inferred from homology"/>
<dbReference type="PANTHER" id="PTHR11113">
    <property type="entry name" value="N-ACETYLGLUCOSAMINE-6-PHOSPHATE DEACETYLASE"/>
    <property type="match status" value="1"/>
</dbReference>
<feature type="binding site" evidence="6">
    <location>
        <position position="276"/>
    </location>
    <ligand>
        <name>substrate</name>
    </ligand>
</feature>
<dbReference type="PANTHER" id="PTHR11113:SF14">
    <property type="entry name" value="N-ACETYLGLUCOSAMINE-6-PHOSPHATE DEACETYLASE"/>
    <property type="match status" value="1"/>
</dbReference>
<dbReference type="PIRSF" id="PIRSF038994">
    <property type="entry name" value="NagA"/>
    <property type="match status" value="1"/>
</dbReference>
<evidence type="ECO:0000313" key="10">
    <source>
        <dbReference type="EMBL" id="TFB80401.1"/>
    </source>
</evidence>
<keyword evidence="11" id="KW-1185">Reference proteome</keyword>
<feature type="compositionally biased region" description="Basic and acidic residues" evidence="8">
    <location>
        <begin position="7"/>
        <end position="30"/>
    </location>
</feature>
<dbReference type="Gene3D" id="3.20.20.140">
    <property type="entry name" value="Metal-dependent hydrolases"/>
    <property type="match status" value="1"/>
</dbReference>
<evidence type="ECO:0000256" key="1">
    <source>
        <dbReference type="ARBA" id="ARBA00010716"/>
    </source>
</evidence>
<evidence type="ECO:0000256" key="8">
    <source>
        <dbReference type="SAM" id="MobiDB-lite"/>
    </source>
</evidence>
<comment type="cofactor">
    <cofactor evidence="7">
        <name>a divalent metal cation</name>
        <dbReference type="ChEBI" id="CHEBI:60240"/>
    </cofactor>
    <text evidence="7">Binds 1 divalent metal cation per subunit.</text>
</comment>
<dbReference type="InterPro" id="IPR006680">
    <property type="entry name" value="Amidohydro-rel"/>
</dbReference>
<feature type="active site" description="Proton donor/acceptor" evidence="5">
    <location>
        <position position="298"/>
    </location>
</feature>
<feature type="binding site" evidence="6">
    <location>
        <begin position="335"/>
        <end position="337"/>
    </location>
    <ligand>
        <name>substrate</name>
    </ligand>
</feature>
<dbReference type="GO" id="GO:0006046">
    <property type="term" value="P:N-acetylglucosamine catabolic process"/>
    <property type="evidence" value="ECO:0007669"/>
    <property type="project" value="TreeGrafter"/>
</dbReference>
<feature type="binding site" evidence="7">
    <location>
        <position position="241"/>
    </location>
    <ligand>
        <name>Zn(2+)</name>
        <dbReference type="ChEBI" id="CHEBI:29105"/>
    </ligand>
</feature>
<keyword evidence="3 4" id="KW-0378">Hydrolase</keyword>
<evidence type="ECO:0000256" key="4">
    <source>
        <dbReference type="PIRNR" id="PIRNR038994"/>
    </source>
</evidence>
<protein>
    <submittedName>
        <fullName evidence="10">N-acetylglucosamine-6-phosphate deacetylase</fullName>
    </submittedName>
</protein>
<feature type="domain" description="Amidohydrolase-related" evidence="9">
    <location>
        <begin position="71"/>
        <end position="393"/>
    </location>
</feature>
<organism evidence="10 11">
    <name type="scientific">Terrimesophilobacter mesophilus</name>
    <dbReference type="NCBI Taxonomy" id="433647"/>
    <lineage>
        <taxon>Bacteria</taxon>
        <taxon>Bacillati</taxon>
        <taxon>Actinomycetota</taxon>
        <taxon>Actinomycetes</taxon>
        <taxon>Micrococcales</taxon>
        <taxon>Microbacteriaceae</taxon>
        <taxon>Terrimesophilobacter</taxon>
    </lineage>
</organism>
<gene>
    <name evidence="10" type="ORF">E3N84_10390</name>
</gene>
<comment type="caution">
    <text evidence="10">The sequence shown here is derived from an EMBL/GenBank/DDBJ whole genome shotgun (WGS) entry which is preliminary data.</text>
</comment>
<feature type="binding site" evidence="6">
    <location>
        <position position="252"/>
    </location>
    <ligand>
        <name>substrate</name>
    </ligand>
</feature>
<feature type="binding site" evidence="6">
    <location>
        <begin position="244"/>
        <end position="245"/>
    </location>
    <ligand>
        <name>substrate</name>
    </ligand>
</feature>
<evidence type="ECO:0000256" key="2">
    <source>
        <dbReference type="ARBA" id="ARBA00022723"/>
    </source>
</evidence>
<evidence type="ECO:0000256" key="5">
    <source>
        <dbReference type="PIRSR" id="PIRSR038994-1"/>
    </source>
</evidence>
<dbReference type="InterPro" id="IPR032466">
    <property type="entry name" value="Metal_Hydrolase"/>
</dbReference>
<dbReference type="OrthoDB" id="9776488at2"/>
<keyword evidence="2 7" id="KW-0479">Metal-binding</keyword>
<dbReference type="GO" id="GO:0046872">
    <property type="term" value="F:metal ion binding"/>
    <property type="evidence" value="ECO:0007669"/>
    <property type="project" value="UniProtKB-KW"/>
</dbReference>
<dbReference type="AlphaFoldDB" id="A0A4R8VAV6"/>
<sequence length="420" mass="44850">MVVMPGVERHAGSFRSSRREPGEARREARKAPMPQEWIGKHWSTGETVTVTTEDGIVTAIAPTAISTDQWIAPGLIDVQVNGMGGFNLNGGMPYPENVHGTLAALHREGVTRFCPTIVTAPHESIIASVSAIVEACDADDLVDYSIIGIHIEGPFISPEDGPRGAHNVAWVRPPDWNEFLDWQVAAKGRIRKVTLAPERPGAIDFIEKLCASGVVAAIGHSAASVEDVKAAVDAGATMATHLGNGAHPLIKRHPNYIWAQLAEDRQWAGLIPDGFHLPPTTLKVMIRAKGRKAILTSDASYLAQMPAGRYSTHHGKDVVLEPSGMLHLATTTDILAGSALTLRRGLQNVANFGILPLGEAIDLATLHPAELFGLDESGVGTLRVGGPADLVTYRWDEDSAVGELAITNTVARGELVYTAE</sequence>
<feature type="binding site" evidence="6">
    <location>
        <position position="165"/>
    </location>
    <ligand>
        <name>substrate</name>
    </ligand>
</feature>
<evidence type="ECO:0000259" key="9">
    <source>
        <dbReference type="Pfam" id="PF01979"/>
    </source>
</evidence>